<evidence type="ECO:0000256" key="1">
    <source>
        <dbReference type="ARBA" id="ARBA00022963"/>
    </source>
</evidence>
<evidence type="ECO:0000313" key="6">
    <source>
        <dbReference type="Proteomes" id="UP000015454"/>
    </source>
</evidence>
<dbReference type="STRING" id="1049789.LEP1GSC050_3642"/>
<reference evidence="5" key="1">
    <citation type="submission" date="2013-05" db="EMBL/GenBank/DDBJ databases">
        <authorList>
            <person name="Harkins D.M."/>
            <person name="Durkin A.S."/>
            <person name="Brinkac L.M."/>
            <person name="Haft D.H."/>
            <person name="Selengut J.D."/>
            <person name="Sanka R."/>
            <person name="DePew J."/>
            <person name="Purushe J."/>
            <person name="Hartskeerl R.A."/>
            <person name="Ahmed A."/>
            <person name="van der Linden H."/>
            <person name="Goris M.G.A."/>
            <person name="Vinetz J.M."/>
            <person name="Sutton G.G."/>
            <person name="Nierman W.C."/>
            <person name="Fouts D.E."/>
        </authorList>
    </citation>
    <scope>NUCLEOTIDE SEQUENCE [LARGE SCALE GENOMIC DNA]</scope>
    <source>
        <strain evidence="5">5399</strain>
    </source>
</reference>
<evidence type="ECO:0000259" key="4">
    <source>
        <dbReference type="Pfam" id="PF00561"/>
    </source>
</evidence>
<name>T0GGK5_9LEPT</name>
<dbReference type="AlphaFoldDB" id="T0GGK5"/>
<dbReference type="SUPFAM" id="SSF53474">
    <property type="entry name" value="alpha/beta-Hydrolases"/>
    <property type="match status" value="1"/>
</dbReference>
<dbReference type="EMBL" id="AHMO02000008">
    <property type="protein sequence ID" value="EQA44533.1"/>
    <property type="molecule type" value="Genomic_DNA"/>
</dbReference>
<evidence type="ECO:0000313" key="5">
    <source>
        <dbReference type="EMBL" id="EQA44533.1"/>
    </source>
</evidence>
<dbReference type="Proteomes" id="UP000015454">
    <property type="component" value="Unassembled WGS sequence"/>
</dbReference>
<keyword evidence="6" id="KW-1185">Reference proteome</keyword>
<feature type="chain" id="PRO_5004563145" evidence="3">
    <location>
        <begin position="35"/>
        <end position="366"/>
    </location>
</feature>
<feature type="signal peptide" evidence="3">
    <location>
        <begin position="1"/>
        <end position="34"/>
    </location>
</feature>
<protein>
    <submittedName>
        <fullName evidence="5">Alpha/beta hydrolase family protein</fullName>
    </submittedName>
</protein>
<keyword evidence="5" id="KW-0378">Hydrolase</keyword>
<keyword evidence="3" id="KW-0732">Signal</keyword>
<keyword evidence="1" id="KW-0442">Lipid degradation</keyword>
<dbReference type="PROSITE" id="PS51257">
    <property type="entry name" value="PROKAR_LIPOPROTEIN"/>
    <property type="match status" value="1"/>
</dbReference>
<dbReference type="GO" id="GO:0016042">
    <property type="term" value="P:lipid catabolic process"/>
    <property type="evidence" value="ECO:0007669"/>
    <property type="project" value="UniProtKB-KW"/>
</dbReference>
<evidence type="ECO:0000256" key="3">
    <source>
        <dbReference type="SAM" id="SignalP"/>
    </source>
</evidence>
<gene>
    <name evidence="5" type="ORF">LEP1GSC050_3642</name>
</gene>
<dbReference type="Gene3D" id="3.40.50.1820">
    <property type="entry name" value="alpha/beta hydrolase"/>
    <property type="match status" value="1"/>
</dbReference>
<dbReference type="InterPro" id="IPR000073">
    <property type="entry name" value="AB_hydrolase_1"/>
</dbReference>
<accession>T0GGK5</accession>
<feature type="domain" description="AB hydrolase-1" evidence="4">
    <location>
        <begin position="68"/>
        <end position="192"/>
    </location>
</feature>
<sequence>MILFPEKRVSMSMIRNALLCFVFLSLFASCSANIALNGEISHPKTADNWNLSIEHFPPIAGMAVKKFPVIICHGFIANRKYFKINEKSSLVASLQKEGYDVWLLDLRGRQDAGSPSLFFGEKTFDYSIDDYIKQDVDAAIKYVLSTTGKEKVNWIGHSLGGMLLYARLGTLGESRVANLITIGSPIIMDPPSRALQLWTNFTWGLYLWPVVPTETWSGIRGGTGIPFLPKKNFEELFWHANNIDPKIVSGVLTTSIASVTKREARQMEKVIETGSFRAEDGKQNYAEGIANIKIPTLIIGGRRDKLGFTYSLRYVYDNIGTADKTLFIASKGKGHSDDYGHTDLLIGKKADEEVFPVLLRWLNKRN</sequence>
<dbReference type="InterPro" id="IPR029058">
    <property type="entry name" value="AB_hydrolase_fold"/>
</dbReference>
<dbReference type="GO" id="GO:0016787">
    <property type="term" value="F:hydrolase activity"/>
    <property type="evidence" value="ECO:0007669"/>
    <property type="project" value="UniProtKB-KW"/>
</dbReference>
<keyword evidence="2" id="KW-0443">Lipid metabolism</keyword>
<organism evidence="5 6">
    <name type="scientific">Leptospira broomii serovar Hurstbridge str. 5399</name>
    <dbReference type="NCBI Taxonomy" id="1049789"/>
    <lineage>
        <taxon>Bacteria</taxon>
        <taxon>Pseudomonadati</taxon>
        <taxon>Spirochaetota</taxon>
        <taxon>Spirochaetia</taxon>
        <taxon>Leptospirales</taxon>
        <taxon>Leptospiraceae</taxon>
        <taxon>Leptospira</taxon>
    </lineage>
</organism>
<evidence type="ECO:0000256" key="2">
    <source>
        <dbReference type="ARBA" id="ARBA00023098"/>
    </source>
</evidence>
<dbReference type="Pfam" id="PF00561">
    <property type="entry name" value="Abhydrolase_1"/>
    <property type="match status" value="1"/>
</dbReference>
<dbReference type="PANTHER" id="PTHR11005">
    <property type="entry name" value="LYSOSOMAL ACID LIPASE-RELATED"/>
    <property type="match status" value="1"/>
</dbReference>
<proteinExistence type="predicted"/>
<comment type="caution">
    <text evidence="5">The sequence shown here is derived from an EMBL/GenBank/DDBJ whole genome shotgun (WGS) entry which is preliminary data.</text>
</comment>